<feature type="compositionally biased region" description="Basic and acidic residues" evidence="1">
    <location>
        <begin position="175"/>
        <end position="187"/>
    </location>
</feature>
<accession>A0A9P8TKX0</accession>
<feature type="region of interest" description="Disordered" evidence="1">
    <location>
        <begin position="98"/>
        <end position="158"/>
    </location>
</feature>
<feature type="non-terminal residue" evidence="2">
    <location>
        <position position="313"/>
    </location>
</feature>
<feature type="region of interest" description="Disordered" evidence="1">
    <location>
        <begin position="175"/>
        <end position="221"/>
    </location>
</feature>
<feature type="compositionally biased region" description="Low complexity" evidence="1">
    <location>
        <begin position="124"/>
        <end position="134"/>
    </location>
</feature>
<dbReference type="Proteomes" id="UP000774326">
    <property type="component" value="Unassembled WGS sequence"/>
</dbReference>
<gene>
    <name evidence="2" type="ORF">WICPIJ_006972</name>
</gene>
<dbReference type="OrthoDB" id="2333384at2759"/>
<sequence>MTLKFMPSKSYAEGFSLKLGNYKHETYGSPSTDNLQPLRILYAKALSGGRHTDISQTANLETAPQLTHTYQTAKTYSKNNQISTAIMFSFLKRTKTHDSATTSSSTGPQNSQHHTSSLLQRVKSSTSTQNSNNNEASPQISRSKSTRSGSHSDSIKPRSKSFNISKLFLNELQESHRHDDGSLRRNSESSVLSMSEDDSGSDSMTTYPINSHNRSNSTSGGDLNLSLSRFTSINQDKFAPRLLSLLHSKGLSNPFIISENKELKLSFSSNGEYIFLPSLQGNEEDDDDSNGQTHDNHYEDEDPVVFNFAVILS</sequence>
<evidence type="ECO:0000313" key="3">
    <source>
        <dbReference type="Proteomes" id="UP000774326"/>
    </source>
</evidence>
<feature type="compositionally biased region" description="Low complexity" evidence="1">
    <location>
        <begin position="141"/>
        <end position="152"/>
    </location>
</feature>
<evidence type="ECO:0000256" key="1">
    <source>
        <dbReference type="SAM" id="MobiDB-lite"/>
    </source>
</evidence>
<name>A0A9P8TKX0_WICPI</name>
<proteinExistence type="predicted"/>
<dbReference type="AlphaFoldDB" id="A0A9P8TKX0"/>
<feature type="compositionally biased region" description="Polar residues" evidence="1">
    <location>
        <begin position="205"/>
        <end position="221"/>
    </location>
</feature>
<protein>
    <submittedName>
        <fullName evidence="2">Uncharacterized protein</fullName>
    </submittedName>
</protein>
<comment type="caution">
    <text evidence="2">The sequence shown here is derived from an EMBL/GenBank/DDBJ whole genome shotgun (WGS) entry which is preliminary data.</text>
</comment>
<reference evidence="2" key="1">
    <citation type="journal article" date="2021" name="Open Biol.">
        <title>Shared evolutionary footprints suggest mitochondrial oxidative damage underlies multiple complex I losses in fungi.</title>
        <authorList>
            <person name="Schikora-Tamarit M.A."/>
            <person name="Marcet-Houben M."/>
            <person name="Nosek J."/>
            <person name="Gabaldon T."/>
        </authorList>
    </citation>
    <scope>NUCLEOTIDE SEQUENCE</scope>
    <source>
        <strain evidence="2">CBS2887</strain>
    </source>
</reference>
<keyword evidence="3" id="KW-1185">Reference proteome</keyword>
<reference evidence="2" key="2">
    <citation type="submission" date="2021-01" db="EMBL/GenBank/DDBJ databases">
        <authorList>
            <person name="Schikora-Tamarit M.A."/>
        </authorList>
    </citation>
    <scope>NUCLEOTIDE SEQUENCE</scope>
    <source>
        <strain evidence="2">CBS2887</strain>
    </source>
</reference>
<feature type="compositionally biased region" description="Polar residues" evidence="1">
    <location>
        <begin position="99"/>
        <end position="123"/>
    </location>
</feature>
<evidence type="ECO:0000313" key="2">
    <source>
        <dbReference type="EMBL" id="KAH3682071.1"/>
    </source>
</evidence>
<feature type="region of interest" description="Disordered" evidence="1">
    <location>
        <begin position="279"/>
        <end position="298"/>
    </location>
</feature>
<dbReference type="EMBL" id="JAEUBG010003985">
    <property type="protein sequence ID" value="KAH3682071.1"/>
    <property type="molecule type" value="Genomic_DNA"/>
</dbReference>
<organism evidence="2 3">
    <name type="scientific">Wickerhamomyces pijperi</name>
    <name type="common">Yeast</name>
    <name type="synonym">Pichia pijperi</name>
    <dbReference type="NCBI Taxonomy" id="599730"/>
    <lineage>
        <taxon>Eukaryota</taxon>
        <taxon>Fungi</taxon>
        <taxon>Dikarya</taxon>
        <taxon>Ascomycota</taxon>
        <taxon>Saccharomycotina</taxon>
        <taxon>Saccharomycetes</taxon>
        <taxon>Phaffomycetales</taxon>
        <taxon>Wickerhamomycetaceae</taxon>
        <taxon>Wickerhamomyces</taxon>
    </lineage>
</organism>